<proteinExistence type="predicted"/>
<dbReference type="InterPro" id="IPR010373">
    <property type="entry name" value="DUF968"/>
</dbReference>
<evidence type="ECO:0000313" key="2">
    <source>
        <dbReference type="Proteomes" id="UP000250991"/>
    </source>
</evidence>
<name>A0A2X3JMD1_ECOLX</name>
<reference evidence="1 2" key="1">
    <citation type="submission" date="2018-06" db="EMBL/GenBank/DDBJ databases">
        <authorList>
            <consortium name="Pathogen Informatics"/>
            <person name="Doyle S."/>
        </authorList>
    </citation>
    <scope>NUCLEOTIDE SEQUENCE [LARGE SCALE GENOMIC DNA]</scope>
    <source>
        <strain evidence="1 2">NCTC8009</strain>
    </source>
</reference>
<sequence>MSAIITPYVVNETGVAVFPVDKPTSNYIGAGRRFLISPLPREQAENTPDGVVDLNYSLVANQSLAPFFQSERVFNALGGEDSLVHWVSTNIHDCQAHDKRDCSHQLTTHFYNGSAVRLCWKHDAEYMMKGYGKLEDQLSLNRANWIMNWAASELKLPPDRDLSMVELTFWAIRRNLKDELPDEAGRIAFCQPKTEIPTGTLKESDITWEHSTRELVDISAEQIVNLSVDEDSGLLYMRRPKTLLGKSPAYLRFVVSRPCVGCGGKVNHPFMYRARSLNEHDRWAVPLCDDCARSAENDVRAWEKAHGIRLYVAANQLFDFAIERGVITFNN</sequence>
<gene>
    <name evidence="1" type="ORF">NCTC8009_00639</name>
</gene>
<protein>
    <submittedName>
        <fullName evidence="1">Putative prophage protein</fullName>
    </submittedName>
</protein>
<dbReference type="Proteomes" id="UP000250991">
    <property type="component" value="Unassembled WGS sequence"/>
</dbReference>
<evidence type="ECO:0000313" key="1">
    <source>
        <dbReference type="EMBL" id="SPW74233.1"/>
    </source>
</evidence>
<accession>A0A2X3JMD1</accession>
<dbReference type="AlphaFoldDB" id="A0A2X3JMD1"/>
<dbReference type="EMBL" id="UARW01000007">
    <property type="protein sequence ID" value="SPW74233.1"/>
    <property type="molecule type" value="Genomic_DNA"/>
</dbReference>
<dbReference type="RefSeq" id="WP_032162810.1">
    <property type="nucleotide sequence ID" value="NZ_CP058619.1"/>
</dbReference>
<organism evidence="1 2">
    <name type="scientific">Escherichia coli</name>
    <dbReference type="NCBI Taxonomy" id="562"/>
    <lineage>
        <taxon>Bacteria</taxon>
        <taxon>Pseudomonadati</taxon>
        <taxon>Pseudomonadota</taxon>
        <taxon>Gammaproteobacteria</taxon>
        <taxon>Enterobacterales</taxon>
        <taxon>Enterobacteriaceae</taxon>
        <taxon>Escherichia</taxon>
    </lineage>
</organism>
<dbReference type="Pfam" id="PF06147">
    <property type="entry name" value="DUF968"/>
    <property type="match status" value="1"/>
</dbReference>